<dbReference type="InterPro" id="IPR020843">
    <property type="entry name" value="ER"/>
</dbReference>
<dbReference type="InterPro" id="IPR011032">
    <property type="entry name" value="GroES-like_sf"/>
</dbReference>
<dbReference type="RefSeq" id="WP_111062828.1">
    <property type="nucleotide sequence ID" value="NZ_JBHUCU010000016.1"/>
</dbReference>
<dbReference type="PANTHER" id="PTHR43677">
    <property type="entry name" value="SHORT-CHAIN DEHYDROGENASE/REDUCTASE"/>
    <property type="match status" value="1"/>
</dbReference>
<dbReference type="Gene3D" id="3.40.50.720">
    <property type="entry name" value="NAD(P)-binding Rossmann-like Domain"/>
    <property type="match status" value="1"/>
</dbReference>
<keyword evidence="3" id="KW-1185">Reference proteome</keyword>
<feature type="domain" description="Enoyl reductase (ER)" evidence="1">
    <location>
        <begin position="11"/>
        <end position="338"/>
    </location>
</feature>
<dbReference type="Pfam" id="PF08240">
    <property type="entry name" value="ADH_N"/>
    <property type="match status" value="1"/>
</dbReference>
<proteinExistence type="predicted"/>
<dbReference type="InterPro" id="IPR013149">
    <property type="entry name" value="ADH-like_C"/>
</dbReference>
<dbReference type="InterPro" id="IPR013154">
    <property type="entry name" value="ADH-like_N"/>
</dbReference>
<dbReference type="SMART" id="SM00829">
    <property type="entry name" value="PKS_ER"/>
    <property type="match status" value="1"/>
</dbReference>
<dbReference type="SUPFAM" id="SSF51735">
    <property type="entry name" value="NAD(P)-binding Rossmann-fold domains"/>
    <property type="match status" value="1"/>
</dbReference>
<dbReference type="PANTHER" id="PTHR43677:SF4">
    <property type="entry name" value="QUINONE OXIDOREDUCTASE-LIKE PROTEIN 2"/>
    <property type="match status" value="1"/>
</dbReference>
<dbReference type="OrthoDB" id="9787435at2"/>
<gene>
    <name evidence="2" type="ORF">DNU06_08510</name>
</gene>
<sequence>MKAVFLVKEGNAAQAFEIRETAKPSIAFGDDILIKVEAFGLNYADVMARHGQYKEAPPLPSIIGYEVVGIIEAVGKDIDQNLIGKRVVGFTRFGGYAEYAITKSFGMVVVDDMEAGIALSIATQYVTAYYMAYQATNLMAGDKVMIHAGAGGVGTALIQLCKLKGCEIYANAGSQEKLDYIKKQGADHVINYRTHDYAAEINKLLPEERLDCTFNPIAGSTYKKDFGLIGSGGRVILFGGSELSGTKFGILSSLNFIRKMGFLLPIGLMMRSKSIIGVNMLKIGDNKPKLLHKCLQEVTQLIKDGKVHPHIGGTFNVADVAKAHEFLGSRNSIGKVIVNW</sequence>
<dbReference type="GO" id="GO:0016491">
    <property type="term" value="F:oxidoreductase activity"/>
    <property type="evidence" value="ECO:0007669"/>
    <property type="project" value="InterPro"/>
</dbReference>
<dbReference type="InterPro" id="IPR036291">
    <property type="entry name" value="NAD(P)-bd_dom_sf"/>
</dbReference>
<protein>
    <submittedName>
        <fullName evidence="2">Alcohol dehydrogenase</fullName>
    </submittedName>
</protein>
<dbReference type="Gene3D" id="3.90.180.10">
    <property type="entry name" value="Medium-chain alcohol dehydrogenases, catalytic domain"/>
    <property type="match status" value="1"/>
</dbReference>
<name>A0A2W1NDX0_9FLAO</name>
<organism evidence="2 3">
    <name type="scientific">Putridiphycobacter roseus</name>
    <dbReference type="NCBI Taxonomy" id="2219161"/>
    <lineage>
        <taxon>Bacteria</taxon>
        <taxon>Pseudomonadati</taxon>
        <taxon>Bacteroidota</taxon>
        <taxon>Flavobacteriia</taxon>
        <taxon>Flavobacteriales</taxon>
        <taxon>Crocinitomicaceae</taxon>
        <taxon>Putridiphycobacter</taxon>
    </lineage>
</organism>
<accession>A0A2W1NDX0</accession>
<reference evidence="2 3" key="1">
    <citation type="submission" date="2018-06" db="EMBL/GenBank/DDBJ databases">
        <title>The draft genome sequence of Crocinitomix sp. SM1701.</title>
        <authorList>
            <person name="Zhang X."/>
        </authorList>
    </citation>
    <scope>NUCLEOTIDE SEQUENCE [LARGE SCALE GENOMIC DNA]</scope>
    <source>
        <strain evidence="2 3">SM1701</strain>
    </source>
</reference>
<dbReference type="SUPFAM" id="SSF50129">
    <property type="entry name" value="GroES-like"/>
    <property type="match status" value="1"/>
</dbReference>
<evidence type="ECO:0000313" key="2">
    <source>
        <dbReference type="EMBL" id="PZE17303.1"/>
    </source>
</evidence>
<dbReference type="InterPro" id="IPR051397">
    <property type="entry name" value="Zn-ADH-like_protein"/>
</dbReference>
<dbReference type="Proteomes" id="UP000249248">
    <property type="component" value="Unassembled WGS sequence"/>
</dbReference>
<dbReference type="AlphaFoldDB" id="A0A2W1NDX0"/>
<evidence type="ECO:0000313" key="3">
    <source>
        <dbReference type="Proteomes" id="UP000249248"/>
    </source>
</evidence>
<evidence type="ECO:0000259" key="1">
    <source>
        <dbReference type="SMART" id="SM00829"/>
    </source>
</evidence>
<dbReference type="Pfam" id="PF00107">
    <property type="entry name" value="ADH_zinc_N"/>
    <property type="match status" value="1"/>
</dbReference>
<dbReference type="EMBL" id="QKSB01000004">
    <property type="protein sequence ID" value="PZE17303.1"/>
    <property type="molecule type" value="Genomic_DNA"/>
</dbReference>
<comment type="caution">
    <text evidence="2">The sequence shown here is derived from an EMBL/GenBank/DDBJ whole genome shotgun (WGS) entry which is preliminary data.</text>
</comment>